<gene>
    <name evidence="3" type="ORF">V6N12_024156</name>
</gene>
<comment type="caution">
    <text evidence="3">The sequence shown here is derived from an EMBL/GenBank/DDBJ whole genome shotgun (WGS) entry which is preliminary data.</text>
</comment>
<organism evidence="3 4">
    <name type="scientific">Hibiscus sabdariffa</name>
    <name type="common">roselle</name>
    <dbReference type="NCBI Taxonomy" id="183260"/>
    <lineage>
        <taxon>Eukaryota</taxon>
        <taxon>Viridiplantae</taxon>
        <taxon>Streptophyta</taxon>
        <taxon>Embryophyta</taxon>
        <taxon>Tracheophyta</taxon>
        <taxon>Spermatophyta</taxon>
        <taxon>Magnoliopsida</taxon>
        <taxon>eudicotyledons</taxon>
        <taxon>Gunneridae</taxon>
        <taxon>Pentapetalae</taxon>
        <taxon>rosids</taxon>
        <taxon>malvids</taxon>
        <taxon>Malvales</taxon>
        <taxon>Malvaceae</taxon>
        <taxon>Malvoideae</taxon>
        <taxon>Hibiscus</taxon>
    </lineage>
</organism>
<evidence type="ECO:0000256" key="1">
    <source>
        <dbReference type="SAM" id="Coils"/>
    </source>
</evidence>
<protein>
    <submittedName>
        <fullName evidence="3">Uncharacterized protein</fullName>
    </submittedName>
</protein>
<keyword evidence="1" id="KW-0175">Coiled coil</keyword>
<name>A0ABR2FZS4_9ROSI</name>
<dbReference type="EMBL" id="JBBPBM010000004">
    <property type="protein sequence ID" value="KAK8589765.1"/>
    <property type="molecule type" value="Genomic_DNA"/>
</dbReference>
<keyword evidence="4" id="KW-1185">Reference proteome</keyword>
<feature type="coiled-coil region" evidence="1">
    <location>
        <begin position="59"/>
        <end position="86"/>
    </location>
</feature>
<sequence length="219" mass="26347">MMLHGRKSRKQAAKKLGEYKQAEIVFDSASQHKQAPILTLLTLDQLEELRIKEELGRQFRDLELAKKFCQERLREAELKQKQLEGLKLKDQFVLKEKDLEKRCRYFEFEKERQRKDLDFSGKQCEQQLKEVKLMEKIVKDELEEIGLKEKEDEFGEKERDLGQHCRDVEFQMIAFRKFEECKEKEEQFRSKMSHSEQCSRDFAMEETSVDLEAKEKHYA</sequence>
<reference evidence="3 4" key="1">
    <citation type="journal article" date="2024" name="G3 (Bethesda)">
        <title>Genome assembly of Hibiscus sabdariffa L. provides insights into metabolisms of medicinal natural products.</title>
        <authorList>
            <person name="Kim T."/>
        </authorList>
    </citation>
    <scope>NUCLEOTIDE SEQUENCE [LARGE SCALE GENOMIC DNA]</scope>
    <source>
        <strain evidence="3">TK-2024</strain>
        <tissue evidence="3">Old leaves</tissue>
    </source>
</reference>
<dbReference type="Proteomes" id="UP001472677">
    <property type="component" value="Unassembled WGS sequence"/>
</dbReference>
<proteinExistence type="predicted"/>
<evidence type="ECO:0000313" key="3">
    <source>
        <dbReference type="EMBL" id="KAK8589765.1"/>
    </source>
</evidence>
<accession>A0ABR2FZS4</accession>
<feature type="region of interest" description="Disordered" evidence="2">
    <location>
        <begin position="199"/>
        <end position="219"/>
    </location>
</feature>
<evidence type="ECO:0000313" key="4">
    <source>
        <dbReference type="Proteomes" id="UP001472677"/>
    </source>
</evidence>
<evidence type="ECO:0000256" key="2">
    <source>
        <dbReference type="SAM" id="MobiDB-lite"/>
    </source>
</evidence>